<dbReference type="SUPFAM" id="SSF56752">
    <property type="entry name" value="D-aminoacid aminotransferase-like PLP-dependent enzymes"/>
    <property type="match status" value="1"/>
</dbReference>
<sequence length="315" mass="33855">MATAVGTLAAMSRSTHQALADERNESVEIFINGEFFARHEARVSVFDSGFLVGDGIWEGLRLHHGRFAFLDRHLDRLFAGAAAIDLDIGMSRDGVAEALYATVRHNDMHDDVHARLMVTRGDKKTPSQHPSNVVGGPNMVIIAEHKAADPAVAEAGITLFTTTVRRPPPDTLDQRLNCHSKLHEVIALIQAVKAGADEALMLDPTGAVATCNATNFFVVREGGVWTSTGHYNLNGITRQLVLEVAPEAGLTAHQKPFSLTDVYSAEEAFVTGTFGGLTPVVEIDGRTIGDGRPGPITARLQDLYRAAVEADVTEG</sequence>
<dbReference type="GO" id="GO:0008652">
    <property type="term" value="P:amino acid biosynthetic process"/>
    <property type="evidence" value="ECO:0007669"/>
    <property type="project" value="UniProtKB-ARBA"/>
</dbReference>
<protein>
    <recommendedName>
        <fullName evidence="5">Aminotransferase class IV</fullName>
    </recommendedName>
</protein>
<dbReference type="InterPro" id="IPR043132">
    <property type="entry name" value="BCAT-like_C"/>
</dbReference>
<evidence type="ECO:0008006" key="5">
    <source>
        <dbReference type="Google" id="ProtNLM"/>
    </source>
</evidence>
<comment type="cofactor">
    <cofactor evidence="1">
        <name>pyridoxal 5'-phosphate</name>
        <dbReference type="ChEBI" id="CHEBI:597326"/>
    </cofactor>
</comment>
<evidence type="ECO:0000256" key="3">
    <source>
        <dbReference type="ARBA" id="ARBA00022898"/>
    </source>
</evidence>
<dbReference type="GO" id="GO:0046394">
    <property type="term" value="P:carboxylic acid biosynthetic process"/>
    <property type="evidence" value="ECO:0007669"/>
    <property type="project" value="UniProtKB-ARBA"/>
</dbReference>
<reference evidence="4" key="1">
    <citation type="submission" date="2018-05" db="EMBL/GenBank/DDBJ databases">
        <authorList>
            <person name="Lanie J.A."/>
            <person name="Ng W.-L."/>
            <person name="Kazmierczak K.M."/>
            <person name="Andrzejewski T.M."/>
            <person name="Davidsen T.M."/>
            <person name="Wayne K.J."/>
            <person name="Tettelin H."/>
            <person name="Glass J.I."/>
            <person name="Rusch D."/>
            <person name="Podicherti R."/>
            <person name="Tsui H.-C.T."/>
            <person name="Winkler M.E."/>
        </authorList>
    </citation>
    <scope>NUCLEOTIDE SEQUENCE</scope>
</reference>
<accession>A0A381UMD1</accession>
<evidence type="ECO:0000313" key="4">
    <source>
        <dbReference type="EMBL" id="SVA27963.1"/>
    </source>
</evidence>
<dbReference type="PANTHER" id="PTHR42743">
    <property type="entry name" value="AMINO-ACID AMINOTRANSFERASE"/>
    <property type="match status" value="1"/>
</dbReference>
<dbReference type="FunFam" id="3.20.10.10:FF:000002">
    <property type="entry name" value="D-alanine aminotransferase"/>
    <property type="match status" value="1"/>
</dbReference>
<dbReference type="EMBL" id="UINC01006511">
    <property type="protein sequence ID" value="SVA27963.1"/>
    <property type="molecule type" value="Genomic_DNA"/>
</dbReference>
<evidence type="ECO:0000256" key="2">
    <source>
        <dbReference type="ARBA" id="ARBA00009320"/>
    </source>
</evidence>
<comment type="similarity">
    <text evidence="2">Belongs to the class-IV pyridoxal-phosphate-dependent aminotransferase family.</text>
</comment>
<dbReference type="InterPro" id="IPR001544">
    <property type="entry name" value="Aminotrans_IV"/>
</dbReference>
<dbReference type="InterPro" id="IPR043131">
    <property type="entry name" value="BCAT-like_N"/>
</dbReference>
<dbReference type="Gene3D" id="3.30.470.10">
    <property type="match status" value="1"/>
</dbReference>
<dbReference type="InterPro" id="IPR050571">
    <property type="entry name" value="Class-IV_PLP-Dep_Aminotrnsfr"/>
</dbReference>
<evidence type="ECO:0000256" key="1">
    <source>
        <dbReference type="ARBA" id="ARBA00001933"/>
    </source>
</evidence>
<name>A0A381UMD1_9ZZZZ</name>
<gene>
    <name evidence="4" type="ORF">METZ01_LOCUS80817</name>
</gene>
<dbReference type="InterPro" id="IPR036038">
    <property type="entry name" value="Aminotransferase-like"/>
</dbReference>
<dbReference type="GO" id="GO:0003824">
    <property type="term" value="F:catalytic activity"/>
    <property type="evidence" value="ECO:0007669"/>
    <property type="project" value="InterPro"/>
</dbReference>
<dbReference type="AlphaFoldDB" id="A0A381UMD1"/>
<dbReference type="PANTHER" id="PTHR42743:SF11">
    <property type="entry name" value="AMINODEOXYCHORISMATE LYASE"/>
    <property type="match status" value="1"/>
</dbReference>
<keyword evidence="3" id="KW-0663">Pyridoxal phosphate</keyword>
<dbReference type="Gene3D" id="3.20.10.10">
    <property type="entry name" value="D-amino Acid Aminotransferase, subunit A, domain 2"/>
    <property type="match status" value="1"/>
</dbReference>
<proteinExistence type="inferred from homology"/>
<dbReference type="Pfam" id="PF01063">
    <property type="entry name" value="Aminotran_4"/>
    <property type="match status" value="1"/>
</dbReference>
<organism evidence="4">
    <name type="scientific">marine metagenome</name>
    <dbReference type="NCBI Taxonomy" id="408172"/>
    <lineage>
        <taxon>unclassified sequences</taxon>
        <taxon>metagenomes</taxon>
        <taxon>ecological metagenomes</taxon>
    </lineage>
</organism>